<dbReference type="Gene3D" id="3.90.75.20">
    <property type="match status" value="1"/>
</dbReference>
<dbReference type="GO" id="GO:0016788">
    <property type="term" value="F:hydrolase activity, acting on ester bonds"/>
    <property type="evidence" value="ECO:0007669"/>
    <property type="project" value="InterPro"/>
</dbReference>
<proteinExistence type="predicted"/>
<dbReference type="EMBL" id="MN917146">
    <property type="protein sequence ID" value="QIG59168.1"/>
    <property type="molecule type" value="Genomic_DNA"/>
</dbReference>
<keyword evidence="3" id="KW-1185">Reference proteome</keyword>
<evidence type="ECO:0000259" key="1">
    <source>
        <dbReference type="Pfam" id="PF13392"/>
    </source>
</evidence>
<feature type="domain" description="HNH nuclease" evidence="1">
    <location>
        <begin position="65"/>
        <end position="108"/>
    </location>
</feature>
<accession>A0A7S5QZ67</accession>
<dbReference type="Pfam" id="PF13392">
    <property type="entry name" value="HNH_3"/>
    <property type="match status" value="1"/>
</dbReference>
<dbReference type="InterPro" id="IPR003615">
    <property type="entry name" value="HNH_nuc"/>
</dbReference>
<dbReference type="Proteomes" id="UP000595483">
    <property type="component" value="Segment"/>
</dbReference>
<reference evidence="2 3" key="1">
    <citation type="submission" date="2020-01" db="EMBL/GenBank/DDBJ databases">
        <title>PhicrAss002; a novel member of the crAss-like phage family isolated from the human gut following selective antibiotic enrichment.</title>
        <authorList>
            <person name="Guerin E."/>
            <person name="Shkoporov A.N."/>
            <person name="Stockdale S.R."/>
            <person name="Khokhlova E.V."/>
            <person name="Clooney A.G."/>
            <person name="Daly K.M."/>
            <person name="Draper L.A."/>
            <person name="Ross P.R."/>
            <person name="Hill C."/>
        </authorList>
    </citation>
    <scope>NUCLEOTIDE SEQUENCE [LARGE SCALE GENOMIC DNA]</scope>
</reference>
<sequence length="203" mass="23696">MELKDIIKSEWKVIDEFPSYLVNNKGEIFSIHSNKLLDINVNSKGYAFVVLRDKKQSISKTKEIHRIVAKYFLDNPNPIEFTQVNHKDENPLNNNVSNLEWCTPKYNSNYGTRNQKIKDYFNPIVQCDLEGNRIRVFLNNQYASIYTGCNHSAISKARTGVNSMCGGFKWKSPTLDEIKKLKEAREKDSTIYYIFIDEKRNQK</sequence>
<keyword evidence="2" id="KW-0378">Hydrolase</keyword>
<evidence type="ECO:0000313" key="2">
    <source>
        <dbReference type="EMBL" id="QIG59168.1"/>
    </source>
</evidence>
<protein>
    <submittedName>
        <fullName evidence="2">HNH endonuclease</fullName>
    </submittedName>
</protein>
<organism evidence="2 3">
    <name type="scientific">Bacteroides phage crAss002</name>
    <dbReference type="NCBI Taxonomy" id="2709317"/>
    <lineage>
        <taxon>Viruses</taxon>
        <taxon>Duplodnaviria</taxon>
        <taxon>Heunggongvirae</taxon>
        <taxon>Uroviricota</taxon>
        <taxon>Caudoviricetes</taxon>
        <taxon>Crassvirales</taxon>
        <taxon>Intestiviridae</taxon>
        <taxon>Churivirinae</taxon>
        <taxon>Jahgtovirus</taxon>
        <taxon>Jahgtovirus secundus</taxon>
    </lineage>
</organism>
<gene>
    <name evidence="2" type="ORF">crAss002_58</name>
</gene>
<dbReference type="GO" id="GO:0004519">
    <property type="term" value="F:endonuclease activity"/>
    <property type="evidence" value="ECO:0007669"/>
    <property type="project" value="UniProtKB-KW"/>
</dbReference>
<name>A0A7S5QZ67_9CAUD</name>
<dbReference type="InterPro" id="IPR036388">
    <property type="entry name" value="WH-like_DNA-bd_sf"/>
</dbReference>
<dbReference type="SUPFAM" id="SSF54060">
    <property type="entry name" value="His-Me finger endonucleases"/>
    <property type="match status" value="1"/>
</dbReference>
<dbReference type="Gene3D" id="1.10.10.10">
    <property type="entry name" value="Winged helix-like DNA-binding domain superfamily/Winged helix DNA-binding domain"/>
    <property type="match status" value="1"/>
</dbReference>
<evidence type="ECO:0000313" key="3">
    <source>
        <dbReference type="Proteomes" id="UP000595483"/>
    </source>
</evidence>
<keyword evidence="2" id="KW-0540">Nuclease</keyword>
<dbReference type="InterPro" id="IPR044925">
    <property type="entry name" value="His-Me_finger_sf"/>
</dbReference>
<keyword evidence="2" id="KW-0255">Endonuclease</keyword>